<dbReference type="GO" id="GO:0005829">
    <property type="term" value="C:cytosol"/>
    <property type="evidence" value="ECO:0007669"/>
    <property type="project" value="TreeGrafter"/>
</dbReference>
<keyword evidence="5" id="KW-1185">Reference proteome</keyword>
<evidence type="ECO:0000256" key="1">
    <source>
        <dbReference type="ARBA" id="ARBA00009627"/>
    </source>
</evidence>
<feature type="non-terminal residue" evidence="4">
    <location>
        <position position="530"/>
    </location>
</feature>
<dbReference type="PANTHER" id="PTHR12387">
    <property type="entry name" value="26S PROTEASOME NON-ATPASE REGULATORY SUBUNIT 8"/>
    <property type="match status" value="1"/>
</dbReference>
<feature type="domain" description="PCI" evidence="3">
    <location>
        <begin position="405"/>
        <end position="530"/>
    </location>
</feature>
<evidence type="ECO:0000259" key="3">
    <source>
        <dbReference type="PROSITE" id="PS50250"/>
    </source>
</evidence>
<dbReference type="InterPro" id="IPR033464">
    <property type="entry name" value="CSN8_PSD8_EIF3K"/>
</dbReference>
<proteinExistence type="inferred from homology"/>
<evidence type="ECO:0000313" key="5">
    <source>
        <dbReference type="Proteomes" id="UP000601435"/>
    </source>
</evidence>
<dbReference type="Gene3D" id="1.25.40.990">
    <property type="match status" value="1"/>
</dbReference>
<reference evidence="4" key="1">
    <citation type="submission" date="2021-02" db="EMBL/GenBank/DDBJ databases">
        <authorList>
            <person name="Dougan E. K."/>
            <person name="Rhodes N."/>
            <person name="Thang M."/>
            <person name="Chan C."/>
        </authorList>
    </citation>
    <scope>NUCLEOTIDE SEQUENCE</scope>
</reference>
<dbReference type="PANTHER" id="PTHR12387:SF0">
    <property type="entry name" value="26S PROTEASOME NON-ATPASE REGULATORY SUBUNIT 8"/>
    <property type="match status" value="1"/>
</dbReference>
<dbReference type="Pfam" id="PF10075">
    <property type="entry name" value="CSN8_PSD8_EIF3K"/>
    <property type="match status" value="1"/>
</dbReference>
<accession>A0A813BYR8</accession>
<comment type="similarity">
    <text evidence="1">Belongs to the proteasome subunit S14 family.</text>
</comment>
<sequence>MAYGRAPRAERAEAKSLFDTFKVREFVLCFRDIPLSLPVHQVLRMLEVQLLGRLRDGNRLEKLHAEASQLVLARAGMTIVDDVHGEIRTVQIARGRNAGIQASQFLTTAQLAAQECAGKGSISNPLTWSPEEPSSVDFAAPFTNPDGKPQIYNLASGDVHLFKEFLGAPFKQLDPAAVQRGEVLYGLVEVQARLCEQLWRAYNGLPRSGADLRAEAHTLFDHRHAVLGWGQTSGRLANPTDDLAVRAPIHGAPERIRTDGMQILENLEDLVRQVYADQTQASGGEPAAESLRWALHAALKIKKHQLLLEWHPDKRRQPEEAKLMTQLLIPLFNRVFKVLGHEAKFEAEPCDLAKCEELLGQLKLLLFSGSAAVLSGTGGGADFVKEQLLVRETLELACFLSIRLRDLAGFERHVSQLKMFYDRQQELPPSEQKYPILGLSLLHLLASDRLGEFHTELELIPVDEAENMYIKQPVQLERYLMEGNYAKVLEAQKDVPKMYYAFFMERLIDTVRQKVGASLERSYETLPAQQ</sequence>
<evidence type="ECO:0000313" key="4">
    <source>
        <dbReference type="EMBL" id="CAE7937438.1"/>
    </source>
</evidence>
<protein>
    <submittedName>
        <fullName evidence="4">Psmd8 protein</fullName>
    </submittedName>
</protein>
<dbReference type="GO" id="GO:0043161">
    <property type="term" value="P:proteasome-mediated ubiquitin-dependent protein catabolic process"/>
    <property type="evidence" value="ECO:0007669"/>
    <property type="project" value="TreeGrafter"/>
</dbReference>
<gene>
    <name evidence="4" type="primary">Psmd8</name>
    <name evidence="4" type="ORF">SNEC2469_LOCUS32864</name>
</gene>
<organism evidence="4 5">
    <name type="scientific">Symbiodinium necroappetens</name>
    <dbReference type="NCBI Taxonomy" id="1628268"/>
    <lineage>
        <taxon>Eukaryota</taxon>
        <taxon>Sar</taxon>
        <taxon>Alveolata</taxon>
        <taxon>Dinophyceae</taxon>
        <taxon>Suessiales</taxon>
        <taxon>Symbiodiniaceae</taxon>
        <taxon>Symbiodinium</taxon>
    </lineage>
</organism>
<dbReference type="Proteomes" id="UP000601435">
    <property type="component" value="Unassembled WGS sequence"/>
</dbReference>
<comment type="caution">
    <text evidence="4">The sequence shown here is derived from an EMBL/GenBank/DDBJ whole genome shotgun (WGS) entry which is preliminary data.</text>
</comment>
<keyword evidence="2" id="KW-0647">Proteasome</keyword>
<dbReference type="EMBL" id="CAJNJA010084574">
    <property type="protein sequence ID" value="CAE7937438.1"/>
    <property type="molecule type" value="Genomic_DNA"/>
</dbReference>
<dbReference type="InterPro" id="IPR000717">
    <property type="entry name" value="PCI_dom"/>
</dbReference>
<dbReference type="GO" id="GO:0008541">
    <property type="term" value="C:proteasome regulatory particle, lid subcomplex"/>
    <property type="evidence" value="ECO:0007669"/>
    <property type="project" value="TreeGrafter"/>
</dbReference>
<evidence type="ECO:0000256" key="2">
    <source>
        <dbReference type="ARBA" id="ARBA00022942"/>
    </source>
</evidence>
<dbReference type="PROSITE" id="PS50250">
    <property type="entry name" value="PCI"/>
    <property type="match status" value="1"/>
</dbReference>
<dbReference type="InterPro" id="IPR006746">
    <property type="entry name" value="26S_Psome_Rpn12"/>
</dbReference>
<dbReference type="GO" id="GO:0005634">
    <property type="term" value="C:nucleus"/>
    <property type="evidence" value="ECO:0007669"/>
    <property type="project" value="TreeGrafter"/>
</dbReference>
<dbReference type="AlphaFoldDB" id="A0A813BYR8"/>
<dbReference type="OrthoDB" id="8775810at2759"/>
<name>A0A813BYR8_9DINO</name>